<evidence type="ECO:0000256" key="1">
    <source>
        <dbReference type="SAM" id="Coils"/>
    </source>
</evidence>
<dbReference type="RefSeq" id="WP_239367936.1">
    <property type="nucleotide sequence ID" value="NZ_JAKREW010000020.1"/>
</dbReference>
<accession>A0ABS9QI86</accession>
<name>A0ABS9QI86_9HYPH</name>
<proteinExistence type="predicted"/>
<reference evidence="2 3" key="1">
    <citation type="submission" date="2022-02" db="EMBL/GenBank/DDBJ databases">
        <title>Draft genome sequence of Mezorhizobium retamae strain IRAMC:0171 isolated from Retama raetam nodules.</title>
        <authorList>
            <person name="Bengaied R."/>
            <person name="Sbissi I."/>
            <person name="Huber K."/>
            <person name="Ghodbane F."/>
            <person name="Nouioui I."/>
            <person name="Tarhouni M."/>
            <person name="Gtari M."/>
        </authorList>
    </citation>
    <scope>NUCLEOTIDE SEQUENCE [LARGE SCALE GENOMIC DNA]</scope>
    <source>
        <strain evidence="2 3">IRAMC:0171</strain>
    </source>
</reference>
<feature type="coiled-coil region" evidence="1">
    <location>
        <begin position="109"/>
        <end position="136"/>
    </location>
</feature>
<gene>
    <name evidence="2" type="ORF">L4923_18920</name>
</gene>
<organism evidence="2 3">
    <name type="scientific">Mesorhizobium retamae</name>
    <dbReference type="NCBI Taxonomy" id="2912854"/>
    <lineage>
        <taxon>Bacteria</taxon>
        <taxon>Pseudomonadati</taxon>
        <taxon>Pseudomonadota</taxon>
        <taxon>Alphaproteobacteria</taxon>
        <taxon>Hyphomicrobiales</taxon>
        <taxon>Phyllobacteriaceae</taxon>
        <taxon>Mesorhizobium</taxon>
    </lineage>
</organism>
<feature type="coiled-coil region" evidence="1">
    <location>
        <begin position="38"/>
        <end position="65"/>
    </location>
</feature>
<protein>
    <submittedName>
        <fullName evidence="2">Uncharacterized protein</fullName>
    </submittedName>
</protein>
<evidence type="ECO:0000313" key="3">
    <source>
        <dbReference type="Proteomes" id="UP001201701"/>
    </source>
</evidence>
<comment type="caution">
    <text evidence="2">The sequence shown here is derived from an EMBL/GenBank/DDBJ whole genome shotgun (WGS) entry which is preliminary data.</text>
</comment>
<sequence>MTERSTHLLAWLEDGYTSCQHGSKEWAESYLHNARDVIVDQDTRIATLERQLAEARAERDEAKRRLFPYADATEICGYSTNGIYLIGDRKSIDAASKAFHYSAQIEEYRTAFNERIKATEAERDRLAAELAEERAKPKLKIKRVDRQPLVIDEPAWPNGCYSPSSCSRHLACMYINCPHENRQVKPEIEAAIRAATQPGGQTALVPAERGE</sequence>
<keyword evidence="1" id="KW-0175">Coiled coil</keyword>
<keyword evidence="3" id="KW-1185">Reference proteome</keyword>
<dbReference type="Proteomes" id="UP001201701">
    <property type="component" value="Unassembled WGS sequence"/>
</dbReference>
<evidence type="ECO:0000313" key="2">
    <source>
        <dbReference type="EMBL" id="MCG7507106.1"/>
    </source>
</evidence>
<dbReference type="EMBL" id="JAKREW010000020">
    <property type="protein sequence ID" value="MCG7507106.1"/>
    <property type="molecule type" value="Genomic_DNA"/>
</dbReference>